<reference evidence="2 3" key="1">
    <citation type="submission" date="2023-08" db="EMBL/GenBank/DDBJ databases">
        <title>Functional and genomic diversity of the sorghum phyllosphere microbiome.</title>
        <authorList>
            <person name="Shade A."/>
        </authorList>
    </citation>
    <scope>NUCLEOTIDE SEQUENCE [LARGE SCALE GENOMIC DNA]</scope>
    <source>
        <strain evidence="2 3">SORGH_AS_0445</strain>
    </source>
</reference>
<dbReference type="Proteomes" id="UP001249291">
    <property type="component" value="Unassembled WGS sequence"/>
</dbReference>
<comment type="caution">
    <text evidence="2">The sequence shown here is derived from an EMBL/GenBank/DDBJ whole genome shotgun (WGS) entry which is preliminary data.</text>
</comment>
<name>A0ABU1HPF2_9MICO</name>
<sequence length="302" mass="32465">MRRPRQVIFARRAVGSIVAAATVAVAAACAPGSVDQLTEALDTQGKDIARWALPLDPYLLSDLQLTKAAYAEAIVINDCLADKGIDDPVPYVDIDAAYGSNVTVRKWFDLKIAQTYGYHDPSQQRPAGLKAWDDFQHQASTPSEDEAFLACRDDPATDSPGYSNTLMNFTSGLAAAAYSGASKDPAVLESAAAWYDCMADVGIEDLPPTPIEMPTESVRQRLGLGGSIDGPITEPTAEEIDLATADAKCRDSSRFTESFYDALWTRESSMLEDNEAALVDAGAEIEKMTTKIDEIIAESRAG</sequence>
<proteinExistence type="predicted"/>
<evidence type="ECO:0000256" key="1">
    <source>
        <dbReference type="SAM" id="SignalP"/>
    </source>
</evidence>
<dbReference type="RefSeq" id="WP_309689394.1">
    <property type="nucleotide sequence ID" value="NZ_JAVIZQ010000001.1"/>
</dbReference>
<keyword evidence="1" id="KW-0732">Signal</keyword>
<evidence type="ECO:0000313" key="3">
    <source>
        <dbReference type="Proteomes" id="UP001249291"/>
    </source>
</evidence>
<dbReference type="EMBL" id="JAVIZQ010000001">
    <property type="protein sequence ID" value="MDR6141907.1"/>
    <property type="molecule type" value="Genomic_DNA"/>
</dbReference>
<accession>A0ABU1HPF2</accession>
<evidence type="ECO:0000313" key="2">
    <source>
        <dbReference type="EMBL" id="MDR6141907.1"/>
    </source>
</evidence>
<feature type="signal peptide" evidence="1">
    <location>
        <begin position="1"/>
        <end position="26"/>
    </location>
</feature>
<keyword evidence="3" id="KW-1185">Reference proteome</keyword>
<protein>
    <submittedName>
        <fullName evidence="2">Uncharacterized protein</fullName>
    </submittedName>
</protein>
<gene>
    <name evidence="2" type="ORF">QE375_001461</name>
</gene>
<feature type="chain" id="PRO_5046471073" evidence="1">
    <location>
        <begin position="27"/>
        <end position="302"/>
    </location>
</feature>
<organism evidence="2 3">
    <name type="scientific">Microbacterium foliorum</name>
    <dbReference type="NCBI Taxonomy" id="104336"/>
    <lineage>
        <taxon>Bacteria</taxon>
        <taxon>Bacillati</taxon>
        <taxon>Actinomycetota</taxon>
        <taxon>Actinomycetes</taxon>
        <taxon>Micrococcales</taxon>
        <taxon>Microbacteriaceae</taxon>
        <taxon>Microbacterium</taxon>
    </lineage>
</organism>
<dbReference type="PROSITE" id="PS51257">
    <property type="entry name" value="PROKAR_LIPOPROTEIN"/>
    <property type="match status" value="1"/>
</dbReference>